<dbReference type="Proteomes" id="UP000319671">
    <property type="component" value="Unassembled WGS sequence"/>
</dbReference>
<dbReference type="RefSeq" id="WP_144562646.1">
    <property type="nucleotide sequence ID" value="NZ_VIVN01000001.1"/>
</dbReference>
<keyword evidence="2" id="KW-1185">Reference proteome</keyword>
<organism evidence="1 2">
    <name type="scientific">Neobacillus bataviensis</name>
    <dbReference type="NCBI Taxonomy" id="220685"/>
    <lineage>
        <taxon>Bacteria</taxon>
        <taxon>Bacillati</taxon>
        <taxon>Bacillota</taxon>
        <taxon>Bacilli</taxon>
        <taxon>Bacillales</taxon>
        <taxon>Bacillaceae</taxon>
        <taxon>Neobacillus</taxon>
    </lineage>
</organism>
<dbReference type="EMBL" id="VIVN01000001">
    <property type="protein sequence ID" value="TWE09031.1"/>
    <property type="molecule type" value="Genomic_DNA"/>
</dbReference>
<proteinExistence type="predicted"/>
<sequence>MASLKDKFTIDDTKELNARINRVLYQVTHANTTTTVGVSELQLIGVIDHLCKVSSMLCDMLEQQLDGHIETFDPYSFLDRRLRTVENGVSNFIKIKRIDVD</sequence>
<reference evidence="1 2" key="1">
    <citation type="submission" date="2019-06" db="EMBL/GenBank/DDBJ databases">
        <title>Sorghum-associated microbial communities from plants grown in Nebraska, USA.</title>
        <authorList>
            <person name="Schachtman D."/>
        </authorList>
    </citation>
    <scope>NUCLEOTIDE SEQUENCE [LARGE SCALE GENOMIC DNA]</scope>
    <source>
        <strain evidence="1 2">2482</strain>
    </source>
</reference>
<comment type="caution">
    <text evidence="1">The sequence shown here is derived from an EMBL/GenBank/DDBJ whole genome shotgun (WGS) entry which is preliminary data.</text>
</comment>
<protein>
    <submittedName>
        <fullName evidence="1">Uncharacterized protein</fullName>
    </submittedName>
</protein>
<evidence type="ECO:0000313" key="2">
    <source>
        <dbReference type="Proteomes" id="UP000319671"/>
    </source>
</evidence>
<dbReference type="AlphaFoldDB" id="A0A561E097"/>
<accession>A0A561E097</accession>
<name>A0A561E097_9BACI</name>
<gene>
    <name evidence="1" type="ORF">FB550_1011063</name>
</gene>
<evidence type="ECO:0000313" key="1">
    <source>
        <dbReference type="EMBL" id="TWE09031.1"/>
    </source>
</evidence>